<evidence type="ECO:0000256" key="5">
    <source>
        <dbReference type="ARBA" id="ARBA00022801"/>
    </source>
</evidence>
<feature type="domain" description="Sulfatase N-terminal" evidence="9">
    <location>
        <begin position="31"/>
        <end position="349"/>
    </location>
</feature>
<protein>
    <submittedName>
        <fullName evidence="10">Arylsulfatase</fullName>
        <ecNumber evidence="10">3.1.6.1</ecNumber>
    </submittedName>
</protein>
<evidence type="ECO:0000256" key="7">
    <source>
        <dbReference type="SAM" id="MobiDB-lite"/>
    </source>
</evidence>
<evidence type="ECO:0000313" key="11">
    <source>
        <dbReference type="Proteomes" id="UP000320496"/>
    </source>
</evidence>
<proteinExistence type="inferred from homology"/>
<feature type="region of interest" description="Disordered" evidence="7">
    <location>
        <begin position="445"/>
        <end position="477"/>
    </location>
</feature>
<organism evidence="10 11">
    <name type="scientific">Maioricimonas rarisocia</name>
    <dbReference type="NCBI Taxonomy" id="2528026"/>
    <lineage>
        <taxon>Bacteria</taxon>
        <taxon>Pseudomonadati</taxon>
        <taxon>Planctomycetota</taxon>
        <taxon>Planctomycetia</taxon>
        <taxon>Planctomycetales</taxon>
        <taxon>Planctomycetaceae</taxon>
        <taxon>Maioricimonas</taxon>
    </lineage>
</organism>
<keyword evidence="4 8" id="KW-0732">Signal</keyword>
<accession>A0A517ZCI1</accession>
<dbReference type="OrthoDB" id="9783154at2"/>
<dbReference type="Proteomes" id="UP000320496">
    <property type="component" value="Chromosome"/>
</dbReference>
<keyword evidence="11" id="KW-1185">Reference proteome</keyword>
<name>A0A517ZCI1_9PLAN</name>
<dbReference type="GO" id="GO:0004065">
    <property type="term" value="F:arylsulfatase activity"/>
    <property type="evidence" value="ECO:0007669"/>
    <property type="project" value="UniProtKB-EC"/>
</dbReference>
<dbReference type="Gene3D" id="3.30.1120.10">
    <property type="match status" value="1"/>
</dbReference>
<comment type="similarity">
    <text evidence="2">Belongs to the sulfatase family.</text>
</comment>
<sequence length="477" mass="53422" precursor="true">MPTARLARFVLLLCGLLLIVGTRASAAEQKPNIVFILIDDLGWSDLGCYGNTFVETPHVDRLAQQGVRFTDFYAAGAVCSPTRASIQSGQYQARLGITDFIPGHWRPFEKLIVPEVTGQLPLDIVTPAEVLQGAGYRTGYFGKWHLGGRDHNPDKQGYGTTVVTGGRHFAPRFRTTPRVDIEDGTYLADFLTDQTVDFIEENREEPFFVFLSHYAVHIPLEAKPQTVAKYEDKPKPEAGINNPTYAAMIEHVDDSVGRIMAKLDELDLAENTLLVFTSDNGGLRQTYTGTGPIVTSNAPLRGEKGELYEGGIRVPLIVRWPGVAPQGAVCDEPTISIDFWPTFAEAAGAQLSQHQTIDGLSLLPVLRDPQASLDREAIYFHYPHYHHNRPASAIRAGDWKLIEYFETGNVELFNLEQDISESRNVAGQRPERVVRLKRQLAQWRDSVDAKMPRPNPKHDPERADEWWSRRTRKPLAK</sequence>
<keyword evidence="3" id="KW-0479">Metal-binding</keyword>
<dbReference type="GO" id="GO:0046872">
    <property type="term" value="F:metal ion binding"/>
    <property type="evidence" value="ECO:0007669"/>
    <property type="project" value="UniProtKB-KW"/>
</dbReference>
<dbReference type="InterPro" id="IPR017850">
    <property type="entry name" value="Alkaline_phosphatase_core_sf"/>
</dbReference>
<dbReference type="RefSeq" id="WP_145371280.1">
    <property type="nucleotide sequence ID" value="NZ_CP036275.1"/>
</dbReference>
<dbReference type="CDD" id="cd16144">
    <property type="entry name" value="ARS_like"/>
    <property type="match status" value="1"/>
</dbReference>
<evidence type="ECO:0000256" key="8">
    <source>
        <dbReference type="SAM" id="SignalP"/>
    </source>
</evidence>
<evidence type="ECO:0000256" key="3">
    <source>
        <dbReference type="ARBA" id="ARBA00022723"/>
    </source>
</evidence>
<keyword evidence="6" id="KW-0106">Calcium</keyword>
<feature type="chain" id="PRO_5021892815" evidence="8">
    <location>
        <begin position="27"/>
        <end position="477"/>
    </location>
</feature>
<keyword evidence="5 10" id="KW-0378">Hydrolase</keyword>
<evidence type="ECO:0000256" key="6">
    <source>
        <dbReference type="ARBA" id="ARBA00022837"/>
    </source>
</evidence>
<dbReference type="Gene3D" id="3.40.720.10">
    <property type="entry name" value="Alkaline Phosphatase, subunit A"/>
    <property type="match status" value="1"/>
</dbReference>
<dbReference type="SUPFAM" id="SSF53649">
    <property type="entry name" value="Alkaline phosphatase-like"/>
    <property type="match status" value="1"/>
</dbReference>
<comment type="cofactor">
    <cofactor evidence="1">
        <name>Ca(2+)</name>
        <dbReference type="ChEBI" id="CHEBI:29108"/>
    </cofactor>
</comment>
<evidence type="ECO:0000256" key="2">
    <source>
        <dbReference type="ARBA" id="ARBA00008779"/>
    </source>
</evidence>
<dbReference type="Pfam" id="PF00884">
    <property type="entry name" value="Sulfatase"/>
    <property type="match status" value="1"/>
</dbReference>
<feature type="signal peptide" evidence="8">
    <location>
        <begin position="1"/>
        <end position="26"/>
    </location>
</feature>
<reference evidence="10 11" key="1">
    <citation type="submission" date="2019-02" db="EMBL/GenBank/DDBJ databases">
        <title>Deep-cultivation of Planctomycetes and their phenomic and genomic characterization uncovers novel biology.</title>
        <authorList>
            <person name="Wiegand S."/>
            <person name="Jogler M."/>
            <person name="Boedeker C."/>
            <person name="Pinto D."/>
            <person name="Vollmers J."/>
            <person name="Rivas-Marin E."/>
            <person name="Kohn T."/>
            <person name="Peeters S.H."/>
            <person name="Heuer A."/>
            <person name="Rast P."/>
            <person name="Oberbeckmann S."/>
            <person name="Bunk B."/>
            <person name="Jeske O."/>
            <person name="Meyerdierks A."/>
            <person name="Storesund J.E."/>
            <person name="Kallscheuer N."/>
            <person name="Luecker S."/>
            <person name="Lage O.M."/>
            <person name="Pohl T."/>
            <person name="Merkel B.J."/>
            <person name="Hornburger P."/>
            <person name="Mueller R.-W."/>
            <person name="Bruemmer F."/>
            <person name="Labrenz M."/>
            <person name="Spormann A.M."/>
            <person name="Op den Camp H."/>
            <person name="Overmann J."/>
            <person name="Amann R."/>
            <person name="Jetten M.S.M."/>
            <person name="Mascher T."/>
            <person name="Medema M.H."/>
            <person name="Devos D.P."/>
            <person name="Kaster A.-K."/>
            <person name="Ovreas L."/>
            <person name="Rohde M."/>
            <person name="Galperin M.Y."/>
            <person name="Jogler C."/>
        </authorList>
    </citation>
    <scope>NUCLEOTIDE SEQUENCE [LARGE SCALE GENOMIC DNA]</scope>
    <source>
        <strain evidence="10 11">Mal4</strain>
    </source>
</reference>
<evidence type="ECO:0000256" key="1">
    <source>
        <dbReference type="ARBA" id="ARBA00001913"/>
    </source>
</evidence>
<gene>
    <name evidence="10" type="primary">atsA_51</name>
    <name evidence="10" type="ORF">Mal4_45200</name>
</gene>
<feature type="compositionally biased region" description="Basic and acidic residues" evidence="7">
    <location>
        <begin position="445"/>
        <end position="468"/>
    </location>
</feature>
<evidence type="ECO:0000313" key="10">
    <source>
        <dbReference type="EMBL" id="QDU40165.1"/>
    </source>
</evidence>
<dbReference type="InterPro" id="IPR000917">
    <property type="entry name" value="Sulfatase_N"/>
</dbReference>
<dbReference type="KEGG" id="mri:Mal4_45200"/>
<evidence type="ECO:0000256" key="4">
    <source>
        <dbReference type="ARBA" id="ARBA00022729"/>
    </source>
</evidence>
<evidence type="ECO:0000259" key="9">
    <source>
        <dbReference type="Pfam" id="PF00884"/>
    </source>
</evidence>
<dbReference type="PANTHER" id="PTHR42693:SF42">
    <property type="entry name" value="ARYLSULFATASE G"/>
    <property type="match status" value="1"/>
</dbReference>
<dbReference type="EC" id="3.1.6.1" evidence="10"/>
<dbReference type="InterPro" id="IPR050738">
    <property type="entry name" value="Sulfatase"/>
</dbReference>
<dbReference type="AlphaFoldDB" id="A0A517ZCI1"/>
<dbReference type="PANTHER" id="PTHR42693">
    <property type="entry name" value="ARYLSULFATASE FAMILY MEMBER"/>
    <property type="match status" value="1"/>
</dbReference>
<dbReference type="EMBL" id="CP036275">
    <property type="protein sequence ID" value="QDU40165.1"/>
    <property type="molecule type" value="Genomic_DNA"/>
</dbReference>